<evidence type="ECO:0000313" key="5">
    <source>
        <dbReference type="Proteomes" id="UP001212152"/>
    </source>
</evidence>
<evidence type="ECO:0000313" key="4">
    <source>
        <dbReference type="EMBL" id="KAJ3183494.1"/>
    </source>
</evidence>
<evidence type="ECO:0000256" key="1">
    <source>
        <dbReference type="ARBA" id="ARBA00007594"/>
    </source>
</evidence>
<dbReference type="InterPro" id="IPR016082">
    <property type="entry name" value="Ribosomal_uL30_ferredoxin-like"/>
</dbReference>
<evidence type="ECO:0000259" key="3">
    <source>
        <dbReference type="Pfam" id="PF00327"/>
    </source>
</evidence>
<dbReference type="Proteomes" id="UP001212152">
    <property type="component" value="Unassembled WGS sequence"/>
</dbReference>
<feature type="region of interest" description="Disordered" evidence="2">
    <location>
        <begin position="52"/>
        <end position="75"/>
    </location>
</feature>
<evidence type="ECO:0000256" key="2">
    <source>
        <dbReference type="SAM" id="MobiDB-lite"/>
    </source>
</evidence>
<gene>
    <name evidence="4" type="ORF">HDU87_006813</name>
</gene>
<feature type="compositionally biased region" description="Polar residues" evidence="2">
    <location>
        <begin position="61"/>
        <end position="75"/>
    </location>
</feature>
<dbReference type="Gene3D" id="3.30.1390.20">
    <property type="entry name" value="Ribosomal protein L30, ferredoxin-like fold domain"/>
    <property type="match status" value="1"/>
</dbReference>
<dbReference type="AlphaFoldDB" id="A0AAD5TSR9"/>
<accession>A0AAD5TSR9</accession>
<protein>
    <recommendedName>
        <fullName evidence="3">Large ribosomal subunit protein uL30-like ferredoxin-like fold domain-containing protein</fullName>
    </recommendedName>
</protein>
<reference evidence="4" key="1">
    <citation type="submission" date="2020-05" db="EMBL/GenBank/DDBJ databases">
        <title>Phylogenomic resolution of chytrid fungi.</title>
        <authorList>
            <person name="Stajich J.E."/>
            <person name="Amses K."/>
            <person name="Simmons R."/>
            <person name="Seto K."/>
            <person name="Myers J."/>
            <person name="Bonds A."/>
            <person name="Quandt C.A."/>
            <person name="Barry K."/>
            <person name="Liu P."/>
            <person name="Grigoriev I."/>
            <person name="Longcore J.E."/>
            <person name="James T.Y."/>
        </authorList>
    </citation>
    <scope>NUCLEOTIDE SEQUENCE</scope>
    <source>
        <strain evidence="4">JEL0379</strain>
    </source>
</reference>
<comment type="similarity">
    <text evidence="1">Belongs to the universal ribosomal protein uL30 family.</text>
</comment>
<dbReference type="Pfam" id="PF00327">
    <property type="entry name" value="Ribosomal_L30"/>
    <property type="match status" value="1"/>
</dbReference>
<sequence>MAPAMAITLRLMSSLSSSSSSIACRTFSSSAVANYPRRALPKTTPVAPTPAQLATPPVPPQNFSTQQPPYKRTSTPFHIRQRQPANPRRYITDVETALPLPTTFPAGITSRAEFLASSGGRRPQIPEQKLAITVENPFPYKYYEISLRRSLNGLPATTKKHASALGLTARHQVVWRLVSPRAAGQILTLRELVAVRLVNEIPQKPVLPTGFAKVGNAVGNGSARA</sequence>
<dbReference type="EMBL" id="JADGJQ010000006">
    <property type="protein sequence ID" value="KAJ3183494.1"/>
    <property type="molecule type" value="Genomic_DNA"/>
</dbReference>
<keyword evidence="5" id="KW-1185">Reference proteome</keyword>
<comment type="caution">
    <text evidence="4">The sequence shown here is derived from an EMBL/GenBank/DDBJ whole genome shotgun (WGS) entry which is preliminary data.</text>
</comment>
<dbReference type="InterPro" id="IPR036919">
    <property type="entry name" value="Ribo_uL30_ferredoxin-like_sf"/>
</dbReference>
<organism evidence="4 5">
    <name type="scientific">Geranomyces variabilis</name>
    <dbReference type="NCBI Taxonomy" id="109894"/>
    <lineage>
        <taxon>Eukaryota</taxon>
        <taxon>Fungi</taxon>
        <taxon>Fungi incertae sedis</taxon>
        <taxon>Chytridiomycota</taxon>
        <taxon>Chytridiomycota incertae sedis</taxon>
        <taxon>Chytridiomycetes</taxon>
        <taxon>Spizellomycetales</taxon>
        <taxon>Powellomycetaceae</taxon>
        <taxon>Geranomyces</taxon>
    </lineage>
</organism>
<feature type="domain" description="Large ribosomal subunit protein uL30-like ferredoxin-like fold" evidence="3">
    <location>
        <begin position="145"/>
        <end position="193"/>
    </location>
</feature>
<name>A0AAD5TSR9_9FUNG</name>
<dbReference type="SUPFAM" id="SSF55129">
    <property type="entry name" value="Ribosomal protein L30p/L7e"/>
    <property type="match status" value="1"/>
</dbReference>
<proteinExistence type="inferred from homology"/>